<keyword evidence="4" id="KW-1185">Reference proteome</keyword>
<evidence type="ECO:0000313" key="4">
    <source>
        <dbReference type="Proteomes" id="UP000678499"/>
    </source>
</evidence>
<dbReference type="Proteomes" id="UP000678499">
    <property type="component" value="Unassembled WGS sequence"/>
</dbReference>
<evidence type="ECO:0000313" key="3">
    <source>
        <dbReference type="EMBL" id="CAD7272752.1"/>
    </source>
</evidence>
<sequence>MVLFVRKETKVFSFLPSRFFTRVETKMPPSGDVAKWRPPTTGGQRRLMDVIRRLQDKALDCQSLLIDHFVPKSAATVARRVDASVKNSFKRRRSGRNKRRTELGVVIQRSADFQAIREKYQRAIDQNTTTTDGSLHVDGCRTLRARVVRHGCDGDEFWRRRATSGDEEDHPRDVSAMELKPRIAARISIINPQRVPPTKSSSSSSSSASSLSSLCDDDGKETRARSALWRRRYVERICDPAQKSKILPSRLMLRHRDVRRGPFDGGICDGRVRRIAQSLLEQQKHQRQVLQQQQQQQQQQCQLKQQASVKEDDKLLGGNDRRVSTQSSESHGSDSSGYCSGVDISPSDRLQNLMQRAGPKVGWQLRILRFMGDQLCVVRHHFDVDFGMGIAINFQHF</sequence>
<evidence type="ECO:0000256" key="1">
    <source>
        <dbReference type="SAM" id="Coils"/>
    </source>
</evidence>
<feature type="compositionally biased region" description="Low complexity" evidence="2">
    <location>
        <begin position="200"/>
        <end position="214"/>
    </location>
</feature>
<protein>
    <submittedName>
        <fullName evidence="3">Uncharacterized protein</fullName>
    </submittedName>
</protein>
<dbReference type="EMBL" id="OA882098">
    <property type="protein sequence ID" value="CAD7272752.1"/>
    <property type="molecule type" value="Genomic_DNA"/>
</dbReference>
<evidence type="ECO:0000256" key="2">
    <source>
        <dbReference type="SAM" id="MobiDB-lite"/>
    </source>
</evidence>
<feature type="coiled-coil region" evidence="1">
    <location>
        <begin position="273"/>
        <end position="300"/>
    </location>
</feature>
<feature type="region of interest" description="Disordered" evidence="2">
    <location>
        <begin position="312"/>
        <end position="341"/>
    </location>
</feature>
<feature type="compositionally biased region" description="Basic and acidic residues" evidence="2">
    <location>
        <begin position="312"/>
        <end position="323"/>
    </location>
</feature>
<dbReference type="AlphaFoldDB" id="A0A7R9BEU9"/>
<organism evidence="3">
    <name type="scientific">Notodromas monacha</name>
    <dbReference type="NCBI Taxonomy" id="399045"/>
    <lineage>
        <taxon>Eukaryota</taxon>
        <taxon>Metazoa</taxon>
        <taxon>Ecdysozoa</taxon>
        <taxon>Arthropoda</taxon>
        <taxon>Crustacea</taxon>
        <taxon>Oligostraca</taxon>
        <taxon>Ostracoda</taxon>
        <taxon>Podocopa</taxon>
        <taxon>Podocopida</taxon>
        <taxon>Cypridocopina</taxon>
        <taxon>Cypridoidea</taxon>
        <taxon>Cyprididae</taxon>
        <taxon>Notodromas</taxon>
    </lineage>
</organism>
<dbReference type="EMBL" id="CAJPEX010000061">
    <property type="protein sequence ID" value="CAG0912904.1"/>
    <property type="molecule type" value="Genomic_DNA"/>
</dbReference>
<gene>
    <name evidence="3" type="ORF">NMOB1V02_LOCUS674</name>
</gene>
<reference evidence="3" key="1">
    <citation type="submission" date="2020-11" db="EMBL/GenBank/DDBJ databases">
        <authorList>
            <person name="Tran Van P."/>
        </authorList>
    </citation>
    <scope>NUCLEOTIDE SEQUENCE</scope>
</reference>
<keyword evidence="1" id="KW-0175">Coiled coil</keyword>
<accession>A0A7R9BEU9</accession>
<proteinExistence type="predicted"/>
<feature type="region of interest" description="Disordered" evidence="2">
    <location>
        <begin position="187"/>
        <end position="218"/>
    </location>
</feature>
<feature type="compositionally biased region" description="Low complexity" evidence="2">
    <location>
        <begin position="324"/>
        <end position="341"/>
    </location>
</feature>
<name>A0A7R9BEU9_9CRUS</name>